<feature type="compositionally biased region" description="Polar residues" evidence="1">
    <location>
        <begin position="135"/>
        <end position="144"/>
    </location>
</feature>
<dbReference type="AlphaFoldDB" id="A0ABD3TFH9"/>
<dbReference type="PANTHER" id="PTHR33244">
    <property type="entry name" value="INTEGRASE CATALYTIC DOMAIN-CONTAINING PROTEIN-RELATED"/>
    <property type="match status" value="1"/>
</dbReference>
<comment type="caution">
    <text evidence="2">The sequence shown here is derived from an EMBL/GenBank/DDBJ whole genome shotgun (WGS) entry which is preliminary data.</text>
</comment>
<evidence type="ECO:0000313" key="2">
    <source>
        <dbReference type="EMBL" id="KAL3835772.1"/>
    </source>
</evidence>
<evidence type="ECO:0000313" key="3">
    <source>
        <dbReference type="Proteomes" id="UP001634394"/>
    </source>
</evidence>
<reference evidence="2 3" key="1">
    <citation type="submission" date="2024-11" db="EMBL/GenBank/DDBJ databases">
        <title>Chromosome-level genome assembly of the freshwater bivalve Anodonta woodiana.</title>
        <authorList>
            <person name="Chen X."/>
        </authorList>
    </citation>
    <scope>NUCLEOTIDE SEQUENCE [LARGE SCALE GENOMIC DNA]</scope>
    <source>
        <strain evidence="2">MN2024</strain>
        <tissue evidence="2">Gills</tissue>
    </source>
</reference>
<evidence type="ECO:0008006" key="4">
    <source>
        <dbReference type="Google" id="ProtNLM"/>
    </source>
</evidence>
<name>A0ABD3TFH9_SINWO</name>
<protein>
    <recommendedName>
        <fullName evidence="4">DUF5641 domain-containing protein</fullName>
    </recommendedName>
</protein>
<dbReference type="Proteomes" id="UP001634394">
    <property type="component" value="Unassembled WGS sequence"/>
</dbReference>
<sequence length="170" mass="19863">MTKTLIINYRSARKRSVKKWYVKRARTLSSLSIGESVYFENKEQKQWKLGKIKERLNERSYIVESQDEGTYRRNRVHIRPAYIKLCIRETSPLREPENTDIPTNIHKDQTTTTPSESNNSGMSPSENVKDDVLPNSDTTTTTVPSGRPKRNIRESAHLKDFVYYKLSIHF</sequence>
<evidence type="ECO:0000256" key="1">
    <source>
        <dbReference type="SAM" id="MobiDB-lite"/>
    </source>
</evidence>
<dbReference type="PANTHER" id="PTHR33244:SF3">
    <property type="entry name" value="PEPTIDASE A2 DOMAIN-CONTAINING PROTEIN"/>
    <property type="match status" value="1"/>
</dbReference>
<proteinExistence type="predicted"/>
<keyword evidence="3" id="KW-1185">Reference proteome</keyword>
<feature type="region of interest" description="Disordered" evidence="1">
    <location>
        <begin position="94"/>
        <end position="151"/>
    </location>
</feature>
<accession>A0ABD3TFH9</accession>
<gene>
    <name evidence="2" type="ORF">ACJMK2_021248</name>
</gene>
<feature type="compositionally biased region" description="Polar residues" evidence="1">
    <location>
        <begin position="110"/>
        <end position="126"/>
    </location>
</feature>
<dbReference type="EMBL" id="JBJQND010000018">
    <property type="protein sequence ID" value="KAL3835772.1"/>
    <property type="molecule type" value="Genomic_DNA"/>
</dbReference>
<organism evidence="2 3">
    <name type="scientific">Sinanodonta woodiana</name>
    <name type="common">Chinese pond mussel</name>
    <name type="synonym">Anodonta woodiana</name>
    <dbReference type="NCBI Taxonomy" id="1069815"/>
    <lineage>
        <taxon>Eukaryota</taxon>
        <taxon>Metazoa</taxon>
        <taxon>Spiralia</taxon>
        <taxon>Lophotrochozoa</taxon>
        <taxon>Mollusca</taxon>
        <taxon>Bivalvia</taxon>
        <taxon>Autobranchia</taxon>
        <taxon>Heteroconchia</taxon>
        <taxon>Palaeoheterodonta</taxon>
        <taxon>Unionida</taxon>
        <taxon>Unionoidea</taxon>
        <taxon>Unionidae</taxon>
        <taxon>Unioninae</taxon>
        <taxon>Sinanodonta</taxon>
    </lineage>
</organism>